<evidence type="ECO:0000256" key="8">
    <source>
        <dbReference type="SAM" id="Coils"/>
    </source>
</evidence>
<evidence type="ECO:0000256" key="6">
    <source>
        <dbReference type="ARBA" id="ARBA00024867"/>
    </source>
</evidence>
<dbReference type="Gene3D" id="1.10.10.60">
    <property type="entry name" value="Homeodomain-like"/>
    <property type="match status" value="2"/>
</dbReference>
<dbReference type="SMART" id="SM00448">
    <property type="entry name" value="REC"/>
    <property type="match status" value="1"/>
</dbReference>
<evidence type="ECO:0000256" key="2">
    <source>
        <dbReference type="ARBA" id="ARBA00022490"/>
    </source>
</evidence>
<dbReference type="Gene3D" id="3.40.50.2300">
    <property type="match status" value="1"/>
</dbReference>
<dbReference type="Pfam" id="PF12833">
    <property type="entry name" value="HTH_18"/>
    <property type="match status" value="1"/>
</dbReference>
<keyword evidence="12" id="KW-1185">Reference proteome</keyword>
<dbReference type="AlphaFoldDB" id="A0A3R8KRM5"/>
<dbReference type="Pfam" id="PF00072">
    <property type="entry name" value="Response_reg"/>
    <property type="match status" value="1"/>
</dbReference>
<evidence type="ECO:0000256" key="3">
    <source>
        <dbReference type="ARBA" id="ARBA00022553"/>
    </source>
</evidence>
<evidence type="ECO:0000259" key="10">
    <source>
        <dbReference type="PROSITE" id="PS50110"/>
    </source>
</evidence>
<organism evidence="11 12">
    <name type="scientific">Schaedlerella arabinosiphila</name>
    <dbReference type="NCBI Taxonomy" id="2044587"/>
    <lineage>
        <taxon>Bacteria</taxon>
        <taxon>Bacillati</taxon>
        <taxon>Bacillota</taxon>
        <taxon>Clostridia</taxon>
        <taxon>Lachnospirales</taxon>
        <taxon>Lachnospiraceae</taxon>
        <taxon>Schaedlerella</taxon>
    </lineage>
</organism>
<dbReference type="CDD" id="cd17536">
    <property type="entry name" value="REC_YesN-like"/>
    <property type="match status" value="1"/>
</dbReference>
<dbReference type="InterPro" id="IPR001789">
    <property type="entry name" value="Sig_transdc_resp-reg_receiver"/>
</dbReference>
<dbReference type="PANTHER" id="PTHR42713:SF3">
    <property type="entry name" value="TRANSCRIPTIONAL REGULATORY PROTEIN HPTR"/>
    <property type="match status" value="1"/>
</dbReference>
<keyword evidence="4" id="KW-0902">Two-component regulatory system</keyword>
<feature type="domain" description="HTH araC/xylS-type" evidence="9">
    <location>
        <begin position="411"/>
        <end position="510"/>
    </location>
</feature>
<dbReference type="SUPFAM" id="SSF52172">
    <property type="entry name" value="CheY-like"/>
    <property type="match status" value="1"/>
</dbReference>
<gene>
    <name evidence="11" type="ORF">EBB54_01570</name>
</gene>
<feature type="modified residue" description="4-aspartylphosphate" evidence="7">
    <location>
        <position position="63"/>
    </location>
</feature>
<dbReference type="EMBL" id="RHJS01000002">
    <property type="protein sequence ID" value="RRK30208.1"/>
    <property type="molecule type" value="Genomic_DNA"/>
</dbReference>
<evidence type="ECO:0000313" key="12">
    <source>
        <dbReference type="Proteomes" id="UP000274920"/>
    </source>
</evidence>
<dbReference type="GO" id="GO:0043565">
    <property type="term" value="F:sequence-specific DNA binding"/>
    <property type="evidence" value="ECO:0007669"/>
    <property type="project" value="InterPro"/>
</dbReference>
<evidence type="ECO:0000256" key="4">
    <source>
        <dbReference type="ARBA" id="ARBA00023012"/>
    </source>
</evidence>
<dbReference type="InterPro" id="IPR011006">
    <property type="entry name" value="CheY-like_superfamily"/>
</dbReference>
<keyword evidence="8" id="KW-0175">Coiled coil</keyword>
<comment type="function">
    <text evidence="6">May play the central regulatory role in sporulation. It may be an element of the effector pathway responsible for the activation of sporulation genes in response to nutritional stress. Spo0A may act in concert with spo0H (a sigma factor) to control the expression of some genes that are critical to the sporulation process.</text>
</comment>
<dbReference type="InterPro" id="IPR018060">
    <property type="entry name" value="HTH_AraC"/>
</dbReference>
<comment type="caution">
    <text evidence="11">The sequence shown here is derived from an EMBL/GenBank/DDBJ whole genome shotgun (WGS) entry which is preliminary data.</text>
</comment>
<dbReference type="PROSITE" id="PS01124">
    <property type="entry name" value="HTH_ARAC_FAMILY_2"/>
    <property type="match status" value="1"/>
</dbReference>
<name>A0A3R8KRM5_9FIRM</name>
<evidence type="ECO:0000256" key="5">
    <source>
        <dbReference type="ARBA" id="ARBA00023125"/>
    </source>
</evidence>
<feature type="coiled-coil region" evidence="8">
    <location>
        <begin position="117"/>
        <end position="158"/>
    </location>
</feature>
<dbReference type="Proteomes" id="UP000274920">
    <property type="component" value="Unassembled WGS sequence"/>
</dbReference>
<evidence type="ECO:0000256" key="1">
    <source>
        <dbReference type="ARBA" id="ARBA00018672"/>
    </source>
</evidence>
<keyword evidence="3 7" id="KW-0597">Phosphoprotein</keyword>
<sequence>MFWENSMEKLRVIIIDDEMLIRKLIRMKMDLEGLNLELAGEYQDGADAVEALDLVRPDIIISDICMPEVDGLSFSEKCIELFPDIKIIILTGYDDFDYARRGIKAGIFDYLMKPVRADELNATLKKAADEILKLRLQKAKQKKLLEEMERNIPALRDIYINRILLQERAEDDIEKELDKYGVKVNTGKDRGIKVGIIAIKESVSQLGLTEQIMEEAKSFYQSDDDIIVLRDHWNRIVAVTDSMDVPFEECMDILISIIQKKFHCHVSAGISEGYPGWNSIHSAYADALDDMKKKHGTRAGDAGTKETEFYGLWGELAESVKNGSVEESLEMVERIFSAPEPSFPEQQKKVMICCQKMYADLEVNQQKVLFDKMLKWCCTMDQLKRCADNIISELLIRKKLECSCRNSDLVVRIIKYMLENIRNEKLSLNLLAREFSISTSYLSRLLKQFTGRSYGEILSDIRFMRMIELMNTTRMKDCDIGGQIGINDAHYLSIWFKKISGYSVTEYRKNMNISPL</sequence>
<dbReference type="GO" id="GO:0003700">
    <property type="term" value="F:DNA-binding transcription factor activity"/>
    <property type="evidence" value="ECO:0007669"/>
    <property type="project" value="InterPro"/>
</dbReference>
<dbReference type="GO" id="GO:0000160">
    <property type="term" value="P:phosphorelay signal transduction system"/>
    <property type="evidence" value="ECO:0007669"/>
    <property type="project" value="UniProtKB-KW"/>
</dbReference>
<keyword evidence="2" id="KW-0963">Cytoplasm</keyword>
<dbReference type="InterPro" id="IPR051552">
    <property type="entry name" value="HptR"/>
</dbReference>
<protein>
    <recommendedName>
        <fullName evidence="1">Stage 0 sporulation protein A homolog</fullName>
    </recommendedName>
</protein>
<evidence type="ECO:0000259" key="9">
    <source>
        <dbReference type="PROSITE" id="PS01124"/>
    </source>
</evidence>
<dbReference type="SMART" id="SM00342">
    <property type="entry name" value="HTH_ARAC"/>
    <property type="match status" value="1"/>
</dbReference>
<reference evidence="11" key="1">
    <citation type="submission" date="2018-10" db="EMBL/GenBank/DDBJ databases">
        <title>Schaedlerella arabinophila gen. nov. sp. nov., isolated from the mouse intestinal tract and comparative analysis with the genome of the closely related altered Schaedler flora strain ASF502.</title>
        <authorList>
            <person name="Miyake S."/>
            <person name="Soh M."/>
            <person name="Seedorf H."/>
        </authorList>
    </citation>
    <scope>NUCLEOTIDE SEQUENCE [LARGE SCALE GENOMIC DNA]</scope>
    <source>
        <strain evidence="11">DSM 106076</strain>
    </source>
</reference>
<dbReference type="PROSITE" id="PS50110">
    <property type="entry name" value="RESPONSE_REGULATORY"/>
    <property type="match status" value="1"/>
</dbReference>
<evidence type="ECO:0000313" key="11">
    <source>
        <dbReference type="EMBL" id="RRK30208.1"/>
    </source>
</evidence>
<accession>A0A3R8KRM5</accession>
<dbReference type="PANTHER" id="PTHR42713">
    <property type="entry name" value="HISTIDINE KINASE-RELATED"/>
    <property type="match status" value="1"/>
</dbReference>
<proteinExistence type="predicted"/>
<keyword evidence="5" id="KW-0238">DNA-binding</keyword>
<evidence type="ECO:0000256" key="7">
    <source>
        <dbReference type="PROSITE-ProRule" id="PRU00169"/>
    </source>
</evidence>
<feature type="domain" description="Response regulatory" evidence="10">
    <location>
        <begin position="11"/>
        <end position="128"/>
    </location>
</feature>